<organism evidence="2 3">
    <name type="scientific">bacterium (Candidatus Gribaldobacteria) CG08_land_8_20_14_0_20_39_15</name>
    <dbReference type="NCBI Taxonomy" id="2014273"/>
    <lineage>
        <taxon>Bacteria</taxon>
        <taxon>Candidatus Gribaldobacteria</taxon>
    </lineage>
</organism>
<dbReference type="EMBL" id="PEXQ01000044">
    <property type="protein sequence ID" value="PIU15388.1"/>
    <property type="molecule type" value="Genomic_DNA"/>
</dbReference>
<accession>A0A2M6XUD4</accession>
<comment type="caution">
    <text evidence="2">The sequence shown here is derived from an EMBL/GenBank/DDBJ whole genome shotgun (WGS) entry which is preliminary data.</text>
</comment>
<evidence type="ECO:0000313" key="3">
    <source>
        <dbReference type="Proteomes" id="UP000229784"/>
    </source>
</evidence>
<feature type="domain" description="Gcp-like" evidence="1">
    <location>
        <begin position="39"/>
        <end position="96"/>
    </location>
</feature>
<protein>
    <recommendedName>
        <fullName evidence="1">Gcp-like domain-containing protein</fullName>
    </recommendedName>
</protein>
<proteinExistence type="predicted"/>
<dbReference type="SUPFAM" id="SSF53067">
    <property type="entry name" value="Actin-like ATPase domain"/>
    <property type="match status" value="1"/>
</dbReference>
<dbReference type="InterPro" id="IPR000905">
    <property type="entry name" value="Gcp-like_dom"/>
</dbReference>
<dbReference type="AlphaFoldDB" id="A0A2M6XUD4"/>
<name>A0A2M6XUD4_9BACT</name>
<dbReference type="InterPro" id="IPR043129">
    <property type="entry name" value="ATPase_NBD"/>
</dbReference>
<reference evidence="3" key="1">
    <citation type="submission" date="2017-09" db="EMBL/GenBank/DDBJ databases">
        <title>Depth-based differentiation of microbial function through sediment-hosted aquifers and enrichment of novel symbionts in the deep terrestrial subsurface.</title>
        <authorList>
            <person name="Probst A.J."/>
            <person name="Ladd B."/>
            <person name="Jarett J.K."/>
            <person name="Geller-Mcgrath D.E."/>
            <person name="Sieber C.M.K."/>
            <person name="Emerson J.B."/>
            <person name="Anantharaman K."/>
            <person name="Thomas B.C."/>
            <person name="Malmstrom R."/>
            <person name="Stieglmeier M."/>
            <person name="Klingl A."/>
            <person name="Woyke T."/>
            <person name="Ryan C.M."/>
            <person name="Banfield J.F."/>
        </authorList>
    </citation>
    <scope>NUCLEOTIDE SEQUENCE [LARGE SCALE GENOMIC DNA]</scope>
</reference>
<dbReference type="Proteomes" id="UP000229784">
    <property type="component" value="Unassembled WGS sequence"/>
</dbReference>
<dbReference type="Pfam" id="PF00814">
    <property type="entry name" value="TsaD"/>
    <property type="match status" value="1"/>
</dbReference>
<evidence type="ECO:0000313" key="2">
    <source>
        <dbReference type="EMBL" id="PIU15388.1"/>
    </source>
</evidence>
<sequence length="138" mass="15648">MYLYINNLNPGKIILAILNGAPEKKQKWFNFPVADDRDKNILYFIDKIFKKEKRKSTDLRGIIVINGPGAFTSIRIALSITNILAWTLKIPAVGVSFKKNASDKILAREGVKKISYRKIGDLVLPFYGKKPNITKPKK</sequence>
<gene>
    <name evidence="2" type="ORF">COT20_01770</name>
</gene>
<evidence type="ECO:0000259" key="1">
    <source>
        <dbReference type="Pfam" id="PF00814"/>
    </source>
</evidence>
<dbReference type="Gene3D" id="3.30.420.40">
    <property type="match status" value="1"/>
</dbReference>